<dbReference type="SMART" id="SM00387">
    <property type="entry name" value="HATPase_c"/>
    <property type="match status" value="1"/>
</dbReference>
<dbReference type="PROSITE" id="PS50109">
    <property type="entry name" value="HIS_KIN"/>
    <property type="match status" value="1"/>
</dbReference>
<dbReference type="EMBL" id="JBHUPB010000015">
    <property type="protein sequence ID" value="MFD2970032.1"/>
    <property type="molecule type" value="Genomic_DNA"/>
</dbReference>
<keyword evidence="6" id="KW-0804">Transcription</keyword>
<dbReference type="InterPro" id="IPR011110">
    <property type="entry name" value="Reg_prop"/>
</dbReference>
<dbReference type="Pfam" id="PF02518">
    <property type="entry name" value="HATPase_c"/>
    <property type="match status" value="1"/>
</dbReference>
<keyword evidence="8" id="KW-1133">Transmembrane helix</keyword>
<dbReference type="InterPro" id="IPR013783">
    <property type="entry name" value="Ig-like_fold"/>
</dbReference>
<evidence type="ECO:0000256" key="2">
    <source>
        <dbReference type="ARBA" id="ARBA00012438"/>
    </source>
</evidence>
<dbReference type="InterPro" id="IPR018060">
    <property type="entry name" value="HTH_AraC"/>
</dbReference>
<evidence type="ECO:0000313" key="12">
    <source>
        <dbReference type="EMBL" id="MFD2970032.1"/>
    </source>
</evidence>
<evidence type="ECO:0000259" key="11">
    <source>
        <dbReference type="PROSITE" id="PS50110"/>
    </source>
</evidence>
<dbReference type="SMART" id="SM00342">
    <property type="entry name" value="HTH_ARAC"/>
    <property type="match status" value="1"/>
</dbReference>
<dbReference type="CDD" id="cd17574">
    <property type="entry name" value="REC_OmpR"/>
    <property type="match status" value="1"/>
</dbReference>
<evidence type="ECO:0000256" key="5">
    <source>
        <dbReference type="ARBA" id="ARBA00023125"/>
    </source>
</evidence>
<dbReference type="Pfam" id="PF00512">
    <property type="entry name" value="HisKA"/>
    <property type="match status" value="1"/>
</dbReference>
<reference evidence="13" key="1">
    <citation type="journal article" date="2019" name="Int. J. Syst. Evol. Microbiol.">
        <title>The Global Catalogue of Microorganisms (GCM) 10K type strain sequencing project: providing services to taxonomists for standard genome sequencing and annotation.</title>
        <authorList>
            <consortium name="The Broad Institute Genomics Platform"/>
            <consortium name="The Broad Institute Genome Sequencing Center for Infectious Disease"/>
            <person name="Wu L."/>
            <person name="Ma J."/>
        </authorList>
    </citation>
    <scope>NUCLEOTIDE SEQUENCE [LARGE SCALE GENOMIC DNA]</scope>
    <source>
        <strain evidence="13">KCTC 22814</strain>
    </source>
</reference>
<feature type="modified residue" description="4-aspartylphosphate" evidence="7">
    <location>
        <position position="1112"/>
    </location>
</feature>
<dbReference type="InterPro" id="IPR036890">
    <property type="entry name" value="HATPase_C_sf"/>
</dbReference>
<dbReference type="InterPro" id="IPR005467">
    <property type="entry name" value="His_kinase_dom"/>
</dbReference>
<dbReference type="PROSITE" id="PS00041">
    <property type="entry name" value="HTH_ARAC_FAMILY_1"/>
    <property type="match status" value="1"/>
</dbReference>
<keyword evidence="3 7" id="KW-0597">Phosphoprotein</keyword>
<evidence type="ECO:0000256" key="6">
    <source>
        <dbReference type="ARBA" id="ARBA00023163"/>
    </source>
</evidence>
<feature type="domain" description="Response regulatory" evidence="11">
    <location>
        <begin position="1064"/>
        <end position="1179"/>
    </location>
</feature>
<dbReference type="InterPro" id="IPR036097">
    <property type="entry name" value="HisK_dim/P_sf"/>
</dbReference>
<dbReference type="SUPFAM" id="SSF63829">
    <property type="entry name" value="Calcium-dependent phosphotriesterase"/>
    <property type="match status" value="2"/>
</dbReference>
<name>A0ABW6BL65_9SPHI</name>
<dbReference type="InterPro" id="IPR003661">
    <property type="entry name" value="HisK_dim/P_dom"/>
</dbReference>
<comment type="catalytic activity">
    <reaction evidence="1">
        <text>ATP + protein L-histidine = ADP + protein N-phospho-L-histidine.</text>
        <dbReference type="EC" id="2.7.13.3"/>
    </reaction>
</comment>
<evidence type="ECO:0000259" key="9">
    <source>
        <dbReference type="PROSITE" id="PS01124"/>
    </source>
</evidence>
<dbReference type="Pfam" id="PF07495">
    <property type="entry name" value="Y_Y_Y"/>
    <property type="match status" value="1"/>
</dbReference>
<dbReference type="SUPFAM" id="SSF52172">
    <property type="entry name" value="CheY-like"/>
    <property type="match status" value="1"/>
</dbReference>
<dbReference type="PRINTS" id="PR00344">
    <property type="entry name" value="BCTRLSENSOR"/>
</dbReference>
<dbReference type="PROSITE" id="PS50110">
    <property type="entry name" value="RESPONSE_REGULATORY"/>
    <property type="match status" value="1"/>
</dbReference>
<dbReference type="PANTHER" id="PTHR43547">
    <property type="entry name" value="TWO-COMPONENT HISTIDINE KINASE"/>
    <property type="match status" value="1"/>
</dbReference>
<dbReference type="Pfam" id="PF00072">
    <property type="entry name" value="Response_reg"/>
    <property type="match status" value="1"/>
</dbReference>
<dbReference type="Gene3D" id="3.40.50.2300">
    <property type="match status" value="1"/>
</dbReference>
<dbReference type="InterPro" id="IPR011123">
    <property type="entry name" value="Y_Y_Y"/>
</dbReference>
<dbReference type="Gene3D" id="1.10.10.60">
    <property type="entry name" value="Homeodomain-like"/>
    <property type="match status" value="2"/>
</dbReference>
<dbReference type="InterPro" id="IPR015943">
    <property type="entry name" value="WD40/YVTN_repeat-like_dom_sf"/>
</dbReference>
<keyword evidence="4" id="KW-0805">Transcription regulation</keyword>
<dbReference type="InterPro" id="IPR011006">
    <property type="entry name" value="CheY-like_superfamily"/>
</dbReference>
<comment type="caution">
    <text evidence="12">The sequence shown here is derived from an EMBL/GenBank/DDBJ whole genome shotgun (WGS) entry which is preliminary data.</text>
</comment>
<keyword evidence="5" id="KW-0238">DNA-binding</keyword>
<feature type="domain" description="HTH araC/xylS-type" evidence="9">
    <location>
        <begin position="1211"/>
        <end position="1308"/>
    </location>
</feature>
<dbReference type="SUPFAM" id="SSF55874">
    <property type="entry name" value="ATPase domain of HSP90 chaperone/DNA topoisomerase II/histidine kinase"/>
    <property type="match status" value="1"/>
</dbReference>
<dbReference type="InterPro" id="IPR009057">
    <property type="entry name" value="Homeodomain-like_sf"/>
</dbReference>
<evidence type="ECO:0000256" key="4">
    <source>
        <dbReference type="ARBA" id="ARBA00023015"/>
    </source>
</evidence>
<dbReference type="InterPro" id="IPR003594">
    <property type="entry name" value="HATPase_dom"/>
</dbReference>
<dbReference type="RefSeq" id="WP_320183515.1">
    <property type="nucleotide sequence ID" value="NZ_CP138332.1"/>
</dbReference>
<dbReference type="Gene3D" id="2.130.10.10">
    <property type="entry name" value="YVTN repeat-like/Quinoprotein amine dehydrogenase"/>
    <property type="match status" value="2"/>
</dbReference>
<dbReference type="Gene3D" id="2.60.40.10">
    <property type="entry name" value="Immunoglobulins"/>
    <property type="match status" value="1"/>
</dbReference>
<dbReference type="Gene3D" id="3.30.565.10">
    <property type="entry name" value="Histidine kinase-like ATPase, C-terminal domain"/>
    <property type="match status" value="1"/>
</dbReference>
<feature type="transmembrane region" description="Helical" evidence="8">
    <location>
        <begin position="762"/>
        <end position="784"/>
    </location>
</feature>
<keyword evidence="8" id="KW-0472">Membrane</keyword>
<accession>A0ABW6BL65</accession>
<protein>
    <recommendedName>
        <fullName evidence="2">histidine kinase</fullName>
        <ecNumber evidence="2">2.7.13.3</ecNumber>
    </recommendedName>
</protein>
<sequence>MVSATCAQQGKAYYFQHINKNNGLSQNTVNTILQDRQGFMWFGTKDGLNRYDGVSTKVYRDEHTSGYGLKHAFVTTLFEEYQGNIWIGTDVGLYVYNPIYERFVRFTSKADDGISISKTVNKIVNGVGQHDVYIAVHGQGLFVFDTMRKQLKHYAFEDKGPVRDIQSDNHGRIWISFYRGLYYSDDKLATLKPYLDQDGNEPFKLEAVTAIALSDAGKMYVGTEKNGLFDVNLLERSLQKVNLSRGSATPIFVRCLYSYTGNEIWVGTETGIYIYNTANKSHRQLRHDPSDPYSIADNAIYSLYKDREGGMWVGSYFGGVNYYPKQTSHFEKYYQTNVVGSLQGKRVREIRAGKGADLWIGTEDAGVFRFNQQTKKFTQLEASRDFSNVHGLAVDNDDLWVGTFSKGVRVVNSISGAVRLYTAEDNPRTIGDNYVFSILKSKNGTIYLGTSQGLVSYDKQSGRFQDIDALNHNLIYDIKEDSDGNLWVATYTNGVFRYERSSKTWEQFQHSDKQGSLPYDKVLSVFEDSKQRIWLTTEGKGFCRFDPKKKSFITYAKQEGLINSVVYQITEDDKGFFWLTTNNGLIRFQPDDGTIKTFTTASGILSDQFNYKSSFKAKDGSLLLGSISGLIAFNPNAFVDNTYVPPVYITDFLLFGKTPEVAAKNSPLQKSILFSDSISLAHDQNHFSLRLAALSFQVPQANNLQYKLDGTGEDWQQVTESSLINYSNLPSGRYTFRVRLANDGTDESPAQRTLFIEIRPPFYLTVWAFLFYALATLLISYMLWRFFKHRAKLKRSLFVQQLEQQKEREIHDAKISFFTNITHEIRTPLTLIKGPLENIIIQNQVSDVETKDDLFVMKKNTDRLLDLTNQLLDFRKTELEGFGLHRTENNISEILSEIYSSFKPLIKEYDRDFRLQLPPAGCHAVVDREAFIKILSNLFSNAIKYADRNIIVHLRNDVKEEQFEVYVESDGEPIAEEYQDDIFKPFNRGSQPEHLYRPGTGIGLHLARTLAELHGGSLRLEIAGNSNAFVLTIPSALPSVKELPAEPIDDMSMTTAETEGPTYTLLIVEDSLDMQQFIRKTLASKYQVIIASNGEEALTLIAQHFVHMIISDITMPRMDGIELCRTLKSDIQYSHIPLLLLTAKSSLQAKIEGMDVGADAYVDKPFSPSYLLAVVANLINSREKLKDAFMRNPMVMSSSVINTDTDKAFLNNLREVILQNIQNADLKMEDIAESMNMSRASFYRKIKGLVDLRPNEYLRLERLKMAAQLIKENKYPIGEVCYLVGFNSPSYFAKCFQDQFGMSPKDYK</sequence>
<dbReference type="InterPro" id="IPR004358">
    <property type="entry name" value="Sig_transdc_His_kin-like_C"/>
</dbReference>
<feature type="domain" description="Histidine kinase" evidence="10">
    <location>
        <begin position="820"/>
        <end position="1037"/>
    </location>
</feature>
<dbReference type="InterPro" id="IPR018062">
    <property type="entry name" value="HTH_AraC-typ_CS"/>
</dbReference>
<dbReference type="InterPro" id="IPR001789">
    <property type="entry name" value="Sig_transdc_resp-reg_receiver"/>
</dbReference>
<evidence type="ECO:0000256" key="8">
    <source>
        <dbReference type="SAM" id="Phobius"/>
    </source>
</evidence>
<dbReference type="PROSITE" id="PS01124">
    <property type="entry name" value="HTH_ARAC_FAMILY_2"/>
    <property type="match status" value="1"/>
</dbReference>
<dbReference type="SMART" id="SM00448">
    <property type="entry name" value="REC"/>
    <property type="match status" value="1"/>
</dbReference>
<evidence type="ECO:0000256" key="3">
    <source>
        <dbReference type="ARBA" id="ARBA00022553"/>
    </source>
</evidence>
<dbReference type="Proteomes" id="UP001597525">
    <property type="component" value="Unassembled WGS sequence"/>
</dbReference>
<dbReference type="Gene3D" id="1.10.287.130">
    <property type="match status" value="1"/>
</dbReference>
<dbReference type="Pfam" id="PF07494">
    <property type="entry name" value="Reg_prop"/>
    <property type="match status" value="4"/>
</dbReference>
<keyword evidence="13" id="KW-1185">Reference proteome</keyword>
<evidence type="ECO:0000259" key="10">
    <source>
        <dbReference type="PROSITE" id="PS50109"/>
    </source>
</evidence>
<evidence type="ECO:0000256" key="1">
    <source>
        <dbReference type="ARBA" id="ARBA00000085"/>
    </source>
</evidence>
<proteinExistence type="predicted"/>
<dbReference type="CDD" id="cd00082">
    <property type="entry name" value="HisKA"/>
    <property type="match status" value="1"/>
</dbReference>
<organism evidence="12 13">
    <name type="scientific">Sphingobacterium bambusae</name>
    <dbReference type="NCBI Taxonomy" id="662858"/>
    <lineage>
        <taxon>Bacteria</taxon>
        <taxon>Pseudomonadati</taxon>
        <taxon>Bacteroidota</taxon>
        <taxon>Sphingobacteriia</taxon>
        <taxon>Sphingobacteriales</taxon>
        <taxon>Sphingobacteriaceae</taxon>
        <taxon>Sphingobacterium</taxon>
    </lineage>
</organism>
<evidence type="ECO:0000256" key="7">
    <source>
        <dbReference type="PROSITE-ProRule" id="PRU00169"/>
    </source>
</evidence>
<dbReference type="SUPFAM" id="SSF46689">
    <property type="entry name" value="Homeodomain-like"/>
    <property type="match status" value="1"/>
</dbReference>
<gene>
    <name evidence="12" type="ORF">ACFS7Y_21760</name>
</gene>
<keyword evidence="8" id="KW-0812">Transmembrane</keyword>
<dbReference type="Pfam" id="PF12833">
    <property type="entry name" value="HTH_18"/>
    <property type="match status" value="1"/>
</dbReference>
<dbReference type="SMART" id="SM00388">
    <property type="entry name" value="HisKA"/>
    <property type="match status" value="1"/>
</dbReference>
<evidence type="ECO:0000313" key="13">
    <source>
        <dbReference type="Proteomes" id="UP001597525"/>
    </source>
</evidence>
<dbReference type="EC" id="2.7.13.3" evidence="2"/>
<dbReference type="PANTHER" id="PTHR43547:SF2">
    <property type="entry name" value="HYBRID SIGNAL TRANSDUCTION HISTIDINE KINASE C"/>
    <property type="match status" value="1"/>
</dbReference>
<dbReference type="SUPFAM" id="SSF47384">
    <property type="entry name" value="Homodimeric domain of signal transducing histidine kinase"/>
    <property type="match status" value="1"/>
</dbReference>